<evidence type="ECO:0000313" key="2">
    <source>
        <dbReference type="EMBL" id="EJK70790.1"/>
    </source>
</evidence>
<feature type="region of interest" description="Disordered" evidence="1">
    <location>
        <begin position="40"/>
        <end position="87"/>
    </location>
</feature>
<accession>K0SZD9</accession>
<gene>
    <name evidence="2" type="ORF">THAOC_07823</name>
</gene>
<feature type="non-terminal residue" evidence="2">
    <location>
        <position position="87"/>
    </location>
</feature>
<protein>
    <submittedName>
        <fullName evidence="2">Uncharacterized protein</fullName>
    </submittedName>
</protein>
<dbReference type="EMBL" id="AGNL01008047">
    <property type="protein sequence ID" value="EJK70790.1"/>
    <property type="molecule type" value="Genomic_DNA"/>
</dbReference>
<reference evidence="2 3" key="1">
    <citation type="journal article" date="2012" name="Genome Biol.">
        <title>Genome and low-iron response of an oceanic diatom adapted to chronic iron limitation.</title>
        <authorList>
            <person name="Lommer M."/>
            <person name="Specht M."/>
            <person name="Roy A.S."/>
            <person name="Kraemer L."/>
            <person name="Andreson R."/>
            <person name="Gutowska M.A."/>
            <person name="Wolf J."/>
            <person name="Bergner S.V."/>
            <person name="Schilhabel M.B."/>
            <person name="Klostermeier U.C."/>
            <person name="Beiko R.G."/>
            <person name="Rosenstiel P."/>
            <person name="Hippler M."/>
            <person name="Laroche J."/>
        </authorList>
    </citation>
    <scope>NUCLEOTIDE SEQUENCE [LARGE SCALE GENOMIC DNA]</scope>
    <source>
        <strain evidence="2 3">CCMP1005</strain>
    </source>
</reference>
<comment type="caution">
    <text evidence="2">The sequence shown here is derived from an EMBL/GenBank/DDBJ whole genome shotgun (WGS) entry which is preliminary data.</text>
</comment>
<feature type="compositionally biased region" description="Basic and acidic residues" evidence="1">
    <location>
        <begin position="54"/>
        <end position="63"/>
    </location>
</feature>
<evidence type="ECO:0000313" key="3">
    <source>
        <dbReference type="Proteomes" id="UP000266841"/>
    </source>
</evidence>
<dbReference type="Proteomes" id="UP000266841">
    <property type="component" value="Unassembled WGS sequence"/>
</dbReference>
<proteinExistence type="predicted"/>
<name>K0SZD9_THAOC</name>
<dbReference type="AlphaFoldDB" id="K0SZD9"/>
<organism evidence="2 3">
    <name type="scientific">Thalassiosira oceanica</name>
    <name type="common">Marine diatom</name>
    <dbReference type="NCBI Taxonomy" id="159749"/>
    <lineage>
        <taxon>Eukaryota</taxon>
        <taxon>Sar</taxon>
        <taxon>Stramenopiles</taxon>
        <taxon>Ochrophyta</taxon>
        <taxon>Bacillariophyta</taxon>
        <taxon>Coscinodiscophyceae</taxon>
        <taxon>Thalassiosirophycidae</taxon>
        <taxon>Thalassiosirales</taxon>
        <taxon>Thalassiosiraceae</taxon>
        <taxon>Thalassiosira</taxon>
    </lineage>
</organism>
<keyword evidence="3" id="KW-1185">Reference proteome</keyword>
<evidence type="ECO:0000256" key="1">
    <source>
        <dbReference type="SAM" id="MobiDB-lite"/>
    </source>
</evidence>
<sequence length="87" mass="9330">MSHCGKQSSALFGGWCLGVDVAPDAETALVMWRTTHESLNEGDDIDCSQTARTTESDSGDKHSASTVSMKSREGKVDDTSYTGKLIM</sequence>